<dbReference type="Proteomes" id="UP000194151">
    <property type="component" value="Chromosome"/>
</dbReference>
<keyword evidence="2" id="KW-1185">Reference proteome</keyword>
<dbReference type="STRING" id="1416806.CAL12_24630"/>
<dbReference type="KEGG" id="bgv:CAL12_24630"/>
<dbReference type="OrthoDB" id="9769293at2"/>
<evidence type="ECO:0008006" key="3">
    <source>
        <dbReference type="Google" id="ProtNLM"/>
    </source>
</evidence>
<reference evidence="1 2" key="1">
    <citation type="submission" date="2017-05" db="EMBL/GenBank/DDBJ databases">
        <title>Complete and WGS of Bordetella genogroups.</title>
        <authorList>
            <person name="Spilker T."/>
            <person name="LiPuma J."/>
        </authorList>
    </citation>
    <scope>NUCLEOTIDE SEQUENCE [LARGE SCALE GENOMIC DNA]</scope>
    <source>
        <strain evidence="1 2">AU19157</strain>
    </source>
</reference>
<dbReference type="EMBL" id="CP021108">
    <property type="protein sequence ID" value="ARP83683.1"/>
    <property type="molecule type" value="Genomic_DNA"/>
</dbReference>
<protein>
    <recommendedName>
        <fullName evidence="3">ParB/Sulfiredoxin domain-containing protein</fullName>
    </recommendedName>
</protein>
<proteinExistence type="predicted"/>
<evidence type="ECO:0000313" key="1">
    <source>
        <dbReference type="EMBL" id="ARP83683.1"/>
    </source>
</evidence>
<accession>A0A1W6YSU6</accession>
<evidence type="ECO:0000313" key="2">
    <source>
        <dbReference type="Proteomes" id="UP000194151"/>
    </source>
</evidence>
<organism evidence="1 2">
    <name type="scientific">Bordetella genomosp. 8</name>
    <dbReference type="NCBI Taxonomy" id="1416806"/>
    <lineage>
        <taxon>Bacteria</taxon>
        <taxon>Pseudomonadati</taxon>
        <taxon>Pseudomonadota</taxon>
        <taxon>Betaproteobacteria</taxon>
        <taxon>Burkholderiales</taxon>
        <taxon>Alcaligenaceae</taxon>
        <taxon>Bordetella</taxon>
    </lineage>
</organism>
<sequence>MVARKKVNSPKVPERGQNLKVPLSRLLLDEYNPRFGGVDEGFRNQQEVLDWIVTNFGVEDVISSLAINGYFEAEPLVVEDNGDETYTVKEGNRRLAACLILASDPRARNQNKRRDNIAKLVKGEAWSPKREIPTISFDRSESKSLTAYLGVRHIVSSQPWDSFAKAAWVSRVVKSDDLTLSEIADLTGDKSQTIAKLLEGYNFVKQLERSALFDPSSSTKRGRGSNVSYPFSWVYTLLQYSGVRTWLQLESYSTDENPIPQGKEPDAALALAYMFGDKKAQIPARVVDSREIGKLAYSLNVPERRELLRQGYSVDQIEDLSRPAVDRLTSLLVEARQHLRTVNSILGERKVLEQEAEELIDIVRDIRKSTSTAIKTLTAVLEDEDADD</sequence>
<gene>
    <name evidence="1" type="ORF">CAL12_24630</name>
</gene>
<name>A0A1W6YSU6_9BORD</name>
<dbReference type="AlphaFoldDB" id="A0A1W6YSU6"/>
<dbReference type="RefSeq" id="WP_086067009.1">
    <property type="nucleotide sequence ID" value="NZ_CP021108.1"/>
</dbReference>